<evidence type="ECO:0000256" key="1">
    <source>
        <dbReference type="ARBA" id="ARBA00023015"/>
    </source>
</evidence>
<dbReference type="InterPro" id="IPR036390">
    <property type="entry name" value="WH_DNA-bd_sf"/>
</dbReference>
<dbReference type="Proteomes" id="UP000271573">
    <property type="component" value="Chromosome"/>
</dbReference>
<reference evidence="5 6" key="1">
    <citation type="submission" date="2018-11" db="EMBL/GenBank/DDBJ databases">
        <title>Complete genome sequence of Nocardioides baekrokdamisoli strain KCTC 39748.</title>
        <authorList>
            <person name="Kang S.W."/>
            <person name="Lee K.C."/>
            <person name="Kim K.K."/>
            <person name="Kim J.S."/>
            <person name="Kim D.S."/>
            <person name="Ko S.H."/>
            <person name="Yang S.H."/>
            <person name="Shin Y.K."/>
            <person name="Lee J.S."/>
        </authorList>
    </citation>
    <scope>NUCLEOTIDE SEQUENCE [LARGE SCALE GENOMIC DNA]</scope>
    <source>
        <strain evidence="5 6">KCTC 39748</strain>
    </source>
</reference>
<evidence type="ECO:0000259" key="4">
    <source>
        <dbReference type="PROSITE" id="PS50995"/>
    </source>
</evidence>
<evidence type="ECO:0000313" key="6">
    <source>
        <dbReference type="Proteomes" id="UP000271573"/>
    </source>
</evidence>
<dbReference type="SUPFAM" id="SSF46785">
    <property type="entry name" value="Winged helix' DNA-binding domain"/>
    <property type="match status" value="1"/>
</dbReference>
<dbReference type="InterPro" id="IPR052526">
    <property type="entry name" value="HTH-type_Bedaq_tolerance"/>
</dbReference>
<dbReference type="PANTHER" id="PTHR39515:SF2">
    <property type="entry name" value="HTH-TYPE TRANSCRIPTIONAL REGULATOR RV0880"/>
    <property type="match status" value="1"/>
</dbReference>
<dbReference type="InterPro" id="IPR036388">
    <property type="entry name" value="WH-like_DNA-bd_sf"/>
</dbReference>
<dbReference type="SMART" id="SM00347">
    <property type="entry name" value="HTH_MARR"/>
    <property type="match status" value="1"/>
</dbReference>
<evidence type="ECO:0000256" key="3">
    <source>
        <dbReference type="ARBA" id="ARBA00023163"/>
    </source>
</evidence>
<dbReference type="RefSeq" id="WP_231998695.1">
    <property type="nucleotide sequence ID" value="NZ_AP019307.1"/>
</dbReference>
<accession>A0A3G9J4E2</accession>
<dbReference type="PROSITE" id="PS01117">
    <property type="entry name" value="HTH_MARR_1"/>
    <property type="match status" value="1"/>
</dbReference>
<sequence>MTLANAELAAGLRVAVMRLRRRLANEHDPEHDLSIGSMAVLGGLYRHGELTLGELAERERVRPPSMTRTIKCLAEGGYVTRSSGEYDRRQVVIALTDLGRSAVIADRRRRDAWLSERLGELTVQERDVLRAAAPILEKLAEA</sequence>
<gene>
    <name evidence="5" type="ORF">Back2_21760</name>
</gene>
<dbReference type="GO" id="GO:0003677">
    <property type="term" value="F:DNA binding"/>
    <property type="evidence" value="ECO:0007669"/>
    <property type="project" value="UniProtKB-KW"/>
</dbReference>
<name>A0A3G9J4E2_9ACTN</name>
<keyword evidence="3" id="KW-0804">Transcription</keyword>
<evidence type="ECO:0000256" key="2">
    <source>
        <dbReference type="ARBA" id="ARBA00023125"/>
    </source>
</evidence>
<keyword evidence="1" id="KW-0805">Transcription regulation</keyword>
<protein>
    <submittedName>
        <fullName evidence="5">Putative HTH-type transcriptional regulator</fullName>
    </submittedName>
</protein>
<dbReference type="InterPro" id="IPR023187">
    <property type="entry name" value="Tscrpt_reg_MarR-type_CS"/>
</dbReference>
<proteinExistence type="predicted"/>
<dbReference type="EMBL" id="AP019307">
    <property type="protein sequence ID" value="BBH17889.1"/>
    <property type="molecule type" value="Genomic_DNA"/>
</dbReference>
<dbReference type="GO" id="GO:0003700">
    <property type="term" value="F:DNA-binding transcription factor activity"/>
    <property type="evidence" value="ECO:0007669"/>
    <property type="project" value="InterPro"/>
</dbReference>
<dbReference type="PANTHER" id="PTHR39515">
    <property type="entry name" value="CONSERVED PROTEIN"/>
    <property type="match status" value="1"/>
</dbReference>
<dbReference type="InterPro" id="IPR000835">
    <property type="entry name" value="HTH_MarR-typ"/>
</dbReference>
<keyword evidence="2" id="KW-0238">DNA-binding</keyword>
<dbReference type="Pfam" id="PF01047">
    <property type="entry name" value="MarR"/>
    <property type="match status" value="1"/>
</dbReference>
<dbReference type="KEGG" id="nbe:Back2_21760"/>
<feature type="domain" description="HTH marR-type" evidence="4">
    <location>
        <begin position="5"/>
        <end position="138"/>
    </location>
</feature>
<dbReference type="PROSITE" id="PS50995">
    <property type="entry name" value="HTH_MARR_2"/>
    <property type="match status" value="1"/>
</dbReference>
<evidence type="ECO:0000313" key="5">
    <source>
        <dbReference type="EMBL" id="BBH17889.1"/>
    </source>
</evidence>
<organism evidence="5 6">
    <name type="scientific">Nocardioides baekrokdamisoli</name>
    <dbReference type="NCBI Taxonomy" id="1804624"/>
    <lineage>
        <taxon>Bacteria</taxon>
        <taxon>Bacillati</taxon>
        <taxon>Actinomycetota</taxon>
        <taxon>Actinomycetes</taxon>
        <taxon>Propionibacteriales</taxon>
        <taxon>Nocardioidaceae</taxon>
        <taxon>Nocardioides</taxon>
    </lineage>
</organism>
<keyword evidence="6" id="KW-1185">Reference proteome</keyword>
<dbReference type="Gene3D" id="1.10.10.10">
    <property type="entry name" value="Winged helix-like DNA-binding domain superfamily/Winged helix DNA-binding domain"/>
    <property type="match status" value="1"/>
</dbReference>
<dbReference type="AlphaFoldDB" id="A0A3G9J4E2"/>